<dbReference type="Gene3D" id="1.10.510.10">
    <property type="entry name" value="Transferase(Phosphotransferase) domain 1"/>
    <property type="match status" value="1"/>
</dbReference>
<keyword evidence="5" id="KW-0732">Signal</keyword>
<dbReference type="EMBL" id="JBFDAA010000011">
    <property type="protein sequence ID" value="KAL1124320.1"/>
    <property type="molecule type" value="Genomic_DNA"/>
</dbReference>
<dbReference type="GO" id="GO:0004714">
    <property type="term" value="F:transmembrane receptor protein tyrosine kinase activity"/>
    <property type="evidence" value="ECO:0007669"/>
    <property type="project" value="UniProtKB-EC"/>
</dbReference>
<dbReference type="FunFam" id="1.10.510.10:FF:000113">
    <property type="entry name" value="Tyrosine-protein kinase receptor"/>
    <property type="match status" value="1"/>
</dbReference>
<dbReference type="InterPro" id="IPR011009">
    <property type="entry name" value="Kinase-like_dom_sf"/>
</dbReference>
<evidence type="ECO:0000259" key="18">
    <source>
        <dbReference type="PROSITE" id="PS50011"/>
    </source>
</evidence>
<dbReference type="InterPro" id="IPR050122">
    <property type="entry name" value="RTK"/>
</dbReference>
<dbReference type="CDD" id="cd05036">
    <property type="entry name" value="PTKc_ALK_LTK"/>
    <property type="match status" value="1"/>
</dbReference>
<dbReference type="PRINTS" id="PR00109">
    <property type="entry name" value="TYRKINASE"/>
</dbReference>
<dbReference type="GO" id="GO:0005886">
    <property type="term" value="C:plasma membrane"/>
    <property type="evidence" value="ECO:0007669"/>
    <property type="project" value="UniProtKB-SubCell"/>
</dbReference>
<dbReference type="PROSITE" id="PS00109">
    <property type="entry name" value="PROTEIN_KINASE_TYR"/>
    <property type="match status" value="1"/>
</dbReference>
<dbReference type="InterPro" id="IPR017441">
    <property type="entry name" value="Protein_kinase_ATP_BS"/>
</dbReference>
<keyword evidence="12" id="KW-1015">Disulfide bond</keyword>
<dbReference type="InterPro" id="IPR002011">
    <property type="entry name" value="Tyr_kinase_rcpt_2_CS"/>
</dbReference>
<dbReference type="Pfam" id="PF07714">
    <property type="entry name" value="PK_Tyr_Ser-Thr"/>
    <property type="match status" value="1"/>
</dbReference>
<keyword evidence="6 16" id="KW-0547">Nucleotide-binding</keyword>
<reference evidence="19 20" key="1">
    <citation type="submission" date="2024-07" db="EMBL/GenBank/DDBJ databases">
        <title>Chromosome-level genome assembly of the water stick insect Ranatra chinensis (Heteroptera: Nepidae).</title>
        <authorList>
            <person name="Liu X."/>
        </authorList>
    </citation>
    <scope>NUCLEOTIDE SEQUENCE [LARGE SCALE GENOMIC DNA]</scope>
    <source>
        <strain evidence="19">Cailab_2021Rc</strain>
        <tissue evidence="19">Muscle</tissue>
    </source>
</reference>
<evidence type="ECO:0000256" key="9">
    <source>
        <dbReference type="ARBA" id="ARBA00022989"/>
    </source>
</evidence>
<evidence type="ECO:0000256" key="6">
    <source>
        <dbReference type="ARBA" id="ARBA00022741"/>
    </source>
</evidence>
<protein>
    <recommendedName>
        <fullName evidence="17">Tyrosine-protein kinase receptor</fullName>
        <ecNumber evidence="17">2.7.10.1</ecNumber>
    </recommendedName>
</protein>
<dbReference type="Gene3D" id="3.30.200.20">
    <property type="entry name" value="Phosphorylase Kinase, domain 1"/>
    <property type="match status" value="1"/>
</dbReference>
<dbReference type="InterPro" id="IPR000719">
    <property type="entry name" value="Prot_kinase_dom"/>
</dbReference>
<keyword evidence="11" id="KW-0829">Tyrosine-protein kinase</keyword>
<evidence type="ECO:0000256" key="11">
    <source>
        <dbReference type="ARBA" id="ARBA00023137"/>
    </source>
</evidence>
<dbReference type="PROSITE" id="PS00239">
    <property type="entry name" value="RECEPTOR_TYR_KIN_II"/>
    <property type="match status" value="1"/>
</dbReference>
<dbReference type="InterPro" id="IPR008266">
    <property type="entry name" value="Tyr_kinase_AS"/>
</dbReference>
<keyword evidence="4 17" id="KW-0812">Transmembrane</keyword>
<evidence type="ECO:0000313" key="19">
    <source>
        <dbReference type="EMBL" id="KAL1124320.1"/>
    </source>
</evidence>
<comment type="subcellular location">
    <subcellularLocation>
        <location evidence="1">Cell membrane</location>
        <topology evidence="1">Single-pass type I membrane protein</topology>
    </subcellularLocation>
</comment>
<keyword evidence="2" id="KW-1003">Cell membrane</keyword>
<feature type="binding site" evidence="16">
    <location>
        <position position="432"/>
    </location>
    <ligand>
        <name>ATP</name>
        <dbReference type="ChEBI" id="CHEBI:30616"/>
    </ligand>
</feature>
<proteinExistence type="inferred from homology"/>
<evidence type="ECO:0000256" key="12">
    <source>
        <dbReference type="ARBA" id="ARBA00023157"/>
    </source>
</evidence>
<feature type="domain" description="Protein kinase" evidence="18">
    <location>
        <begin position="398"/>
        <end position="674"/>
    </location>
</feature>
<keyword evidence="3" id="KW-0808">Transferase</keyword>
<name>A0ABD0YAE6_9HEMI</name>
<dbReference type="GO" id="GO:0005524">
    <property type="term" value="F:ATP binding"/>
    <property type="evidence" value="ECO:0007669"/>
    <property type="project" value="UniProtKB-UniRule"/>
</dbReference>
<keyword evidence="20" id="KW-1185">Reference proteome</keyword>
<accession>A0ABD0YAE6</accession>
<evidence type="ECO:0000256" key="8">
    <source>
        <dbReference type="ARBA" id="ARBA00022840"/>
    </source>
</evidence>
<comment type="caution">
    <text evidence="19">The sequence shown here is derived from an EMBL/GenBank/DDBJ whole genome shotgun (WGS) entry which is preliminary data.</text>
</comment>
<evidence type="ECO:0000256" key="4">
    <source>
        <dbReference type="ARBA" id="ARBA00022692"/>
    </source>
</evidence>
<dbReference type="PROSITE" id="PS00107">
    <property type="entry name" value="PROTEIN_KINASE_ATP"/>
    <property type="match status" value="1"/>
</dbReference>
<evidence type="ECO:0000256" key="2">
    <source>
        <dbReference type="ARBA" id="ARBA00022475"/>
    </source>
</evidence>
<dbReference type="InterPro" id="IPR020635">
    <property type="entry name" value="Tyr_kinase_cat_dom"/>
</dbReference>
<dbReference type="EC" id="2.7.10.1" evidence="17"/>
<dbReference type="InterPro" id="IPR055163">
    <property type="entry name" value="ALK/LTK-like_GRD"/>
</dbReference>
<evidence type="ECO:0000256" key="5">
    <source>
        <dbReference type="ARBA" id="ARBA00022729"/>
    </source>
</evidence>
<dbReference type="SMART" id="SM00219">
    <property type="entry name" value="TyrKc"/>
    <property type="match status" value="1"/>
</dbReference>
<evidence type="ECO:0000256" key="17">
    <source>
        <dbReference type="RuleBase" id="RU000312"/>
    </source>
</evidence>
<dbReference type="Pfam" id="PF12810">
    <property type="entry name" value="ALK_LTK_GRD"/>
    <property type="match status" value="1"/>
</dbReference>
<sequence length="753" mass="81704">MGPTQNNCTAAYSSTETNVTVLSNKLENGTQKWTVPESGYYTIIAKGASGGKGSDGVGTSWGAMSRTIVELTKGQNLYLLVGQMGNSACRKNFALNHRTVCKDPNSKQLNRPINKMTEISQLTFLPEGGGGGGATYVYTWPKNKVKKPLIIAAGGGGLGHGSSPVDTIHHGHGINKTLLPNTADAFGSVPAGAGGGWFGGNYSYRDTTGLALTQGGVGGRACYISSDGSHKGAGGFGGGGGGCTAGGGGGGYTGGRAWAQKTGLGEGGYSWIETGLMQDVWVSGRDGHGEVYIIPALANHACGCDFRCATLDTYRHATVCLCPDNWVLSNDSTTCTHNRYQRKKAARMRRKILSGPDLQLNRLREASDSMMTEYNPNYEFGGGTYSLRDLKDIPREHLRLVKALGQGAFGEVYQGFFKHRAGDAVEMPVAVKTLPELSTSQAETDFLMEALIMSKFNHPNIVHFIGVCFDKHPRFIVIELLAGGDLKTFLRESRPKPDRASPLMMKDLLSCIIDVAKGCKYMEENRFIHRDIAARNCLLTTKGPGRVVKIADFGMARDIYRADYYRKGGKAMLPIKWMPPEAFLDGIFTSKTDVWSFGVLMWEVMSLGYMPYTGCANREVMQLVTSGGRLEPPANCPTQLYAIMTQCWNPSPDKRPSFPLILERLGYCMQDPDVIKSALPVYTKPPSTERDTTIMRPTSDEECFLQPDYLVPLPHHLHNSVNPLPPLGGSNPPTSNVQHCWTTGQLIITKTSV</sequence>
<evidence type="ECO:0000313" key="20">
    <source>
        <dbReference type="Proteomes" id="UP001558652"/>
    </source>
</evidence>
<evidence type="ECO:0000256" key="7">
    <source>
        <dbReference type="ARBA" id="ARBA00022777"/>
    </source>
</evidence>
<keyword evidence="17" id="KW-0597">Phosphoprotein</keyword>
<comment type="catalytic activity">
    <reaction evidence="15 17">
        <text>L-tyrosyl-[protein] + ATP = O-phospho-L-tyrosyl-[protein] + ADP + H(+)</text>
        <dbReference type="Rhea" id="RHEA:10596"/>
        <dbReference type="Rhea" id="RHEA-COMP:10136"/>
        <dbReference type="Rhea" id="RHEA-COMP:20101"/>
        <dbReference type="ChEBI" id="CHEBI:15378"/>
        <dbReference type="ChEBI" id="CHEBI:30616"/>
        <dbReference type="ChEBI" id="CHEBI:46858"/>
        <dbReference type="ChEBI" id="CHEBI:61978"/>
        <dbReference type="ChEBI" id="CHEBI:456216"/>
        <dbReference type="EC" id="2.7.10.1"/>
    </reaction>
</comment>
<evidence type="ECO:0000256" key="3">
    <source>
        <dbReference type="ARBA" id="ARBA00022679"/>
    </source>
</evidence>
<evidence type="ECO:0000256" key="16">
    <source>
        <dbReference type="PROSITE-ProRule" id="PRU10141"/>
    </source>
</evidence>
<dbReference type="PANTHER" id="PTHR24416:SF604">
    <property type="entry name" value="RECEPTOR PROTEIN-TYROSINE KINASE"/>
    <property type="match status" value="1"/>
</dbReference>
<keyword evidence="10" id="KW-0472">Membrane</keyword>
<dbReference type="PROSITE" id="PS50011">
    <property type="entry name" value="PROTEIN_KINASE_DOM"/>
    <property type="match status" value="1"/>
</dbReference>
<dbReference type="InterPro" id="IPR001245">
    <property type="entry name" value="Ser-Thr/Tyr_kinase_cat_dom"/>
</dbReference>
<organism evidence="19 20">
    <name type="scientific">Ranatra chinensis</name>
    <dbReference type="NCBI Taxonomy" id="642074"/>
    <lineage>
        <taxon>Eukaryota</taxon>
        <taxon>Metazoa</taxon>
        <taxon>Ecdysozoa</taxon>
        <taxon>Arthropoda</taxon>
        <taxon>Hexapoda</taxon>
        <taxon>Insecta</taxon>
        <taxon>Pterygota</taxon>
        <taxon>Neoptera</taxon>
        <taxon>Paraneoptera</taxon>
        <taxon>Hemiptera</taxon>
        <taxon>Heteroptera</taxon>
        <taxon>Panheteroptera</taxon>
        <taxon>Nepomorpha</taxon>
        <taxon>Nepidae</taxon>
        <taxon>Ranatrinae</taxon>
        <taxon>Ranatra</taxon>
    </lineage>
</organism>
<keyword evidence="8 16" id="KW-0067">ATP-binding</keyword>
<keyword evidence="7" id="KW-0418">Kinase</keyword>
<evidence type="ECO:0000256" key="15">
    <source>
        <dbReference type="ARBA" id="ARBA00051243"/>
    </source>
</evidence>
<dbReference type="Proteomes" id="UP001558652">
    <property type="component" value="Unassembled WGS sequence"/>
</dbReference>
<evidence type="ECO:0000256" key="14">
    <source>
        <dbReference type="ARBA" id="ARBA00023180"/>
    </source>
</evidence>
<dbReference type="AlphaFoldDB" id="A0ABD0YAE6"/>
<evidence type="ECO:0000256" key="1">
    <source>
        <dbReference type="ARBA" id="ARBA00004251"/>
    </source>
</evidence>
<dbReference type="SUPFAM" id="SSF56112">
    <property type="entry name" value="Protein kinase-like (PK-like)"/>
    <property type="match status" value="1"/>
</dbReference>
<gene>
    <name evidence="19" type="ORF">AAG570_002088</name>
</gene>
<evidence type="ECO:0000256" key="13">
    <source>
        <dbReference type="ARBA" id="ARBA00023170"/>
    </source>
</evidence>
<dbReference type="PANTHER" id="PTHR24416">
    <property type="entry name" value="TYROSINE-PROTEIN KINASE RECEPTOR"/>
    <property type="match status" value="1"/>
</dbReference>
<dbReference type="FunFam" id="3.30.200.20:FF:000117">
    <property type="entry name" value="Tyrosine-protein kinase receptor"/>
    <property type="match status" value="1"/>
</dbReference>
<keyword evidence="13 17" id="KW-0675">Receptor</keyword>
<keyword evidence="9" id="KW-1133">Transmembrane helix</keyword>
<evidence type="ECO:0000256" key="10">
    <source>
        <dbReference type="ARBA" id="ARBA00023136"/>
    </source>
</evidence>
<keyword evidence="14" id="KW-0325">Glycoprotein</keyword>
<comment type="similarity">
    <text evidence="17">Belongs to the protein kinase superfamily. Tyr protein kinase family. Insulin receptor subfamily.</text>
</comment>